<feature type="region of interest" description="Disordered" evidence="1">
    <location>
        <begin position="100"/>
        <end position="132"/>
    </location>
</feature>
<protein>
    <submittedName>
        <fullName evidence="2">Uncharacterized protein</fullName>
    </submittedName>
</protein>
<dbReference type="Proteomes" id="UP001309876">
    <property type="component" value="Unassembled WGS sequence"/>
</dbReference>
<feature type="compositionally biased region" description="Basic and acidic residues" evidence="1">
    <location>
        <begin position="10"/>
        <end position="22"/>
    </location>
</feature>
<gene>
    <name evidence="2" type="ORF">LTR05_001604</name>
</gene>
<feature type="region of interest" description="Disordered" evidence="1">
    <location>
        <begin position="162"/>
        <end position="183"/>
    </location>
</feature>
<proteinExistence type="predicted"/>
<keyword evidence="3" id="KW-1185">Reference proteome</keyword>
<accession>A0AAN7TIP6</accession>
<evidence type="ECO:0000313" key="2">
    <source>
        <dbReference type="EMBL" id="KAK5091421.1"/>
    </source>
</evidence>
<organism evidence="2 3">
    <name type="scientific">Lithohypha guttulata</name>
    <dbReference type="NCBI Taxonomy" id="1690604"/>
    <lineage>
        <taxon>Eukaryota</taxon>
        <taxon>Fungi</taxon>
        <taxon>Dikarya</taxon>
        <taxon>Ascomycota</taxon>
        <taxon>Pezizomycotina</taxon>
        <taxon>Eurotiomycetes</taxon>
        <taxon>Chaetothyriomycetidae</taxon>
        <taxon>Chaetothyriales</taxon>
        <taxon>Trichomeriaceae</taxon>
        <taxon>Lithohypha</taxon>
    </lineage>
</organism>
<feature type="compositionally biased region" description="Polar residues" evidence="1">
    <location>
        <begin position="103"/>
        <end position="113"/>
    </location>
</feature>
<comment type="caution">
    <text evidence="2">The sequence shown here is derived from an EMBL/GenBank/DDBJ whole genome shotgun (WGS) entry which is preliminary data.</text>
</comment>
<feature type="region of interest" description="Disordered" evidence="1">
    <location>
        <begin position="1"/>
        <end position="47"/>
    </location>
</feature>
<reference evidence="2 3" key="1">
    <citation type="submission" date="2023-08" db="EMBL/GenBank/DDBJ databases">
        <title>Black Yeasts Isolated from many extreme environments.</title>
        <authorList>
            <person name="Coleine C."/>
            <person name="Stajich J.E."/>
            <person name="Selbmann L."/>
        </authorList>
    </citation>
    <scope>NUCLEOTIDE SEQUENCE [LARGE SCALE GENOMIC DNA]</scope>
    <source>
        <strain evidence="2 3">CCFEE 5910</strain>
    </source>
</reference>
<dbReference type="AlphaFoldDB" id="A0AAN7TIP6"/>
<dbReference type="EMBL" id="JAVRRJ010000001">
    <property type="protein sequence ID" value="KAK5091421.1"/>
    <property type="molecule type" value="Genomic_DNA"/>
</dbReference>
<sequence length="183" mass="19463">MASLTGLPTDRAESQQTKKAEARATQASNVMDSAREGVKTASNDEDANCALNTKAALTNNGTSCTCSVCGERKPSSDLQPGDGKSNANVYSACTSAACEASSHPNSDVSNTRTVGPIQKNPYPTLKQIDDGRRLGKGFNERWTRHGDPLADDQVLRVIGDANDDDWIPGVEDGNETGADEWPY</sequence>
<name>A0AAN7TIP6_9EURO</name>
<evidence type="ECO:0000256" key="1">
    <source>
        <dbReference type="SAM" id="MobiDB-lite"/>
    </source>
</evidence>
<evidence type="ECO:0000313" key="3">
    <source>
        <dbReference type="Proteomes" id="UP001309876"/>
    </source>
</evidence>